<dbReference type="AlphaFoldDB" id="A0A067SQ12"/>
<dbReference type="OrthoDB" id="2963168at2759"/>
<keyword evidence="2" id="KW-1185">Reference proteome</keyword>
<name>A0A067SQ12_GALM3</name>
<dbReference type="HOGENOM" id="CLU_009958_4_2_1"/>
<proteinExistence type="predicted"/>
<sequence length="586" mass="66231">MSFASSNRDPPVKLILAIDIGTTFTAASYCVMLKDTEPFLQEVNKWPKQATGNAKIPSVLYYDQLTVARLRGDETEDEGSLLAAELGNWKKAEWWKLLLRPPYLPMPIDFFPFVLPPGVTVDVVFRDHFAYVLESVRGFVIKKHSSSDKFWDELASSMVVVLTTPNGWEGRHQNRMREAAIKAGLVKPDQRNRVRFVSEGEAAVHFALDCPKVKHSIAKESIILVCDVGGGTTDIGIYKVNGLSPINLDEISSPRCIVAGGVFVNVAAEKYFAKKLQGTKWDTPECITTVVKAFERQVKRIFKGTEPHSFLRIDNSTENDEAHGVILGRLRIPREDMISFFEPSIQTIIGGLDEILSTGRLKVNKAIVIGGFAESDYVYSQMTRWADSHQIPIAKPDGILSKAIAHGAIRWHLHSGVQVRVAKLHYGAEVNVAFDPQDPSMAGRERYRNVHKKWRVREAWKTIVQKNARLMPGDEYTSWFHFDFHDADSKTVEMELYAYRFADPPQFYKTKDGRLTEGIIHIGTIQGDLSRCFNAAPYKRSSSKKKYKTLEYEVCLSFDEIEIKACLTWRENGVQIFGEATILYDL</sequence>
<evidence type="ECO:0000313" key="2">
    <source>
        <dbReference type="Proteomes" id="UP000027222"/>
    </source>
</evidence>
<gene>
    <name evidence="1" type="ORF">GALMADRAFT_142720</name>
</gene>
<dbReference type="PANTHER" id="PTHR14187:SF5">
    <property type="entry name" value="HEAT SHOCK 70 KDA PROTEIN 12A"/>
    <property type="match status" value="1"/>
</dbReference>
<protein>
    <submittedName>
        <fullName evidence="1">Uncharacterized protein</fullName>
    </submittedName>
</protein>
<evidence type="ECO:0000313" key="1">
    <source>
        <dbReference type="EMBL" id="KDR73025.1"/>
    </source>
</evidence>
<dbReference type="CDD" id="cd10170">
    <property type="entry name" value="ASKHA_NBD_HSP70"/>
    <property type="match status" value="1"/>
</dbReference>
<dbReference type="Gene3D" id="3.90.640.10">
    <property type="entry name" value="Actin, Chain A, domain 4"/>
    <property type="match status" value="1"/>
</dbReference>
<dbReference type="Proteomes" id="UP000027222">
    <property type="component" value="Unassembled WGS sequence"/>
</dbReference>
<dbReference type="Gene3D" id="3.30.420.40">
    <property type="match status" value="2"/>
</dbReference>
<organism evidence="1 2">
    <name type="scientific">Galerina marginata (strain CBS 339.88)</name>
    <dbReference type="NCBI Taxonomy" id="685588"/>
    <lineage>
        <taxon>Eukaryota</taxon>
        <taxon>Fungi</taxon>
        <taxon>Dikarya</taxon>
        <taxon>Basidiomycota</taxon>
        <taxon>Agaricomycotina</taxon>
        <taxon>Agaricomycetes</taxon>
        <taxon>Agaricomycetidae</taxon>
        <taxon>Agaricales</taxon>
        <taxon>Agaricineae</taxon>
        <taxon>Strophariaceae</taxon>
        <taxon>Galerina</taxon>
    </lineage>
</organism>
<dbReference type="InterPro" id="IPR043129">
    <property type="entry name" value="ATPase_NBD"/>
</dbReference>
<dbReference type="SUPFAM" id="SSF53067">
    <property type="entry name" value="Actin-like ATPase domain"/>
    <property type="match status" value="2"/>
</dbReference>
<accession>A0A067SQ12</accession>
<dbReference type="STRING" id="685588.A0A067SQ12"/>
<dbReference type="PANTHER" id="PTHR14187">
    <property type="entry name" value="ALPHA KINASE/ELONGATION FACTOR 2 KINASE"/>
    <property type="match status" value="1"/>
</dbReference>
<reference evidence="2" key="1">
    <citation type="journal article" date="2014" name="Proc. Natl. Acad. Sci. U.S.A.">
        <title>Extensive sampling of basidiomycete genomes demonstrates inadequacy of the white-rot/brown-rot paradigm for wood decay fungi.</title>
        <authorList>
            <person name="Riley R."/>
            <person name="Salamov A.A."/>
            <person name="Brown D.W."/>
            <person name="Nagy L.G."/>
            <person name="Floudas D."/>
            <person name="Held B.W."/>
            <person name="Levasseur A."/>
            <person name="Lombard V."/>
            <person name="Morin E."/>
            <person name="Otillar R."/>
            <person name="Lindquist E.A."/>
            <person name="Sun H."/>
            <person name="LaButti K.M."/>
            <person name="Schmutz J."/>
            <person name="Jabbour D."/>
            <person name="Luo H."/>
            <person name="Baker S.E."/>
            <person name="Pisabarro A.G."/>
            <person name="Walton J.D."/>
            <person name="Blanchette R.A."/>
            <person name="Henrissat B."/>
            <person name="Martin F."/>
            <person name="Cullen D."/>
            <person name="Hibbett D.S."/>
            <person name="Grigoriev I.V."/>
        </authorList>
    </citation>
    <scope>NUCLEOTIDE SEQUENCE [LARGE SCALE GENOMIC DNA]</scope>
    <source>
        <strain evidence="2">CBS 339.88</strain>
    </source>
</reference>
<dbReference type="EMBL" id="KL142387">
    <property type="protein sequence ID" value="KDR73025.1"/>
    <property type="molecule type" value="Genomic_DNA"/>
</dbReference>